<keyword evidence="3" id="KW-1185">Reference proteome</keyword>
<name>A0ABS6MLL5_9GAMM</name>
<accession>A0ABS6MLL5</accession>
<evidence type="ECO:0000256" key="1">
    <source>
        <dbReference type="SAM" id="MobiDB-lite"/>
    </source>
</evidence>
<dbReference type="EMBL" id="JAHRID010000005">
    <property type="protein sequence ID" value="MBV2129711.1"/>
    <property type="molecule type" value="Genomic_DNA"/>
</dbReference>
<dbReference type="RefSeq" id="WP_217669342.1">
    <property type="nucleotide sequence ID" value="NZ_JAHRID010000005.1"/>
</dbReference>
<comment type="caution">
    <text evidence="2">The sequence shown here is derived from an EMBL/GenBank/DDBJ whole genome shotgun (WGS) entry which is preliminary data.</text>
</comment>
<feature type="region of interest" description="Disordered" evidence="1">
    <location>
        <begin position="66"/>
        <end position="95"/>
    </location>
</feature>
<evidence type="ECO:0000313" key="3">
    <source>
        <dbReference type="Proteomes" id="UP000704611"/>
    </source>
</evidence>
<organism evidence="2 3">
    <name type="scientific">Arsukibacterium indicum</name>
    <dbReference type="NCBI Taxonomy" id="2848612"/>
    <lineage>
        <taxon>Bacteria</taxon>
        <taxon>Pseudomonadati</taxon>
        <taxon>Pseudomonadota</taxon>
        <taxon>Gammaproteobacteria</taxon>
        <taxon>Chromatiales</taxon>
        <taxon>Chromatiaceae</taxon>
        <taxon>Arsukibacterium</taxon>
    </lineage>
</organism>
<proteinExistence type="predicted"/>
<evidence type="ECO:0000313" key="2">
    <source>
        <dbReference type="EMBL" id="MBV2129711.1"/>
    </source>
</evidence>
<protein>
    <submittedName>
        <fullName evidence="2">Uncharacterized protein</fullName>
    </submittedName>
</protein>
<gene>
    <name evidence="2" type="ORF">KQY15_11470</name>
</gene>
<dbReference type="Proteomes" id="UP000704611">
    <property type="component" value="Unassembled WGS sequence"/>
</dbReference>
<sequence>MREELDRHSLEDFLAGAGVALAGEMVVNDSEISDVSNLSGHYRPTQSTNDQLFTELELKGMSKSDIDNITRSGVNDSGEYMTPKPHRKFDEANKWQDGDDIPYDWNDF</sequence>
<reference evidence="2 3" key="1">
    <citation type="submission" date="2021-06" db="EMBL/GenBank/DDBJ databases">
        <title>Rheinheimera indica sp. nov., isolated from deep-sea sediment.</title>
        <authorList>
            <person name="Wang Z."/>
            <person name="Zhang X.-Y."/>
        </authorList>
    </citation>
    <scope>NUCLEOTIDE SEQUENCE [LARGE SCALE GENOMIC DNA]</scope>
    <source>
        <strain evidence="2 3">SM2107</strain>
    </source>
</reference>